<evidence type="ECO:0000313" key="2">
    <source>
        <dbReference type="Proteomes" id="UP000789920"/>
    </source>
</evidence>
<protein>
    <submittedName>
        <fullName evidence="1">18626_t:CDS:1</fullName>
    </submittedName>
</protein>
<comment type="caution">
    <text evidence="1">The sequence shown here is derived from an EMBL/GenBank/DDBJ whole genome shotgun (WGS) entry which is preliminary data.</text>
</comment>
<dbReference type="EMBL" id="CAJVQC010054540">
    <property type="protein sequence ID" value="CAG8794289.1"/>
    <property type="molecule type" value="Genomic_DNA"/>
</dbReference>
<gene>
    <name evidence="1" type="ORF">RPERSI_LOCUS19732</name>
</gene>
<proteinExistence type="predicted"/>
<sequence length="91" mass="10767">VFKRSNIAKIKKFGYQQLEKFYNQQDIKKLKKLKLLSTIELAEFVLQDLIRRGLVLQDIILSRLHKTKYMSCTLVIERLVDSAKEIVKTQK</sequence>
<keyword evidence="2" id="KW-1185">Reference proteome</keyword>
<name>A0ACA9RIL4_9GLOM</name>
<reference evidence="1" key="1">
    <citation type="submission" date="2021-06" db="EMBL/GenBank/DDBJ databases">
        <authorList>
            <person name="Kallberg Y."/>
            <person name="Tangrot J."/>
            <person name="Rosling A."/>
        </authorList>
    </citation>
    <scope>NUCLEOTIDE SEQUENCE</scope>
    <source>
        <strain evidence="1">MA461A</strain>
    </source>
</reference>
<dbReference type="Proteomes" id="UP000789920">
    <property type="component" value="Unassembled WGS sequence"/>
</dbReference>
<feature type="non-terminal residue" evidence="1">
    <location>
        <position position="1"/>
    </location>
</feature>
<accession>A0ACA9RIL4</accession>
<organism evidence="1 2">
    <name type="scientific">Racocetra persica</name>
    <dbReference type="NCBI Taxonomy" id="160502"/>
    <lineage>
        <taxon>Eukaryota</taxon>
        <taxon>Fungi</taxon>
        <taxon>Fungi incertae sedis</taxon>
        <taxon>Mucoromycota</taxon>
        <taxon>Glomeromycotina</taxon>
        <taxon>Glomeromycetes</taxon>
        <taxon>Diversisporales</taxon>
        <taxon>Gigasporaceae</taxon>
        <taxon>Racocetra</taxon>
    </lineage>
</organism>
<evidence type="ECO:0000313" key="1">
    <source>
        <dbReference type="EMBL" id="CAG8794289.1"/>
    </source>
</evidence>